<feature type="transmembrane region" description="Helical" evidence="7">
    <location>
        <begin position="20"/>
        <end position="46"/>
    </location>
</feature>
<comment type="subcellular location">
    <subcellularLocation>
        <location evidence="1">Membrane</location>
        <topology evidence="1">Multi-pass membrane protein</topology>
    </subcellularLocation>
</comment>
<evidence type="ECO:0000313" key="10">
    <source>
        <dbReference type="Proteomes" id="UP000800094"/>
    </source>
</evidence>
<gene>
    <name evidence="9" type="ORF">BU26DRAFT_217201</name>
</gene>
<feature type="domain" description="Rhodopsin" evidence="8">
    <location>
        <begin position="48"/>
        <end position="261"/>
    </location>
</feature>
<dbReference type="Proteomes" id="UP000800094">
    <property type="component" value="Unassembled WGS sequence"/>
</dbReference>
<organism evidence="9 10">
    <name type="scientific">Trematosphaeria pertusa</name>
    <dbReference type="NCBI Taxonomy" id="390896"/>
    <lineage>
        <taxon>Eukaryota</taxon>
        <taxon>Fungi</taxon>
        <taxon>Dikarya</taxon>
        <taxon>Ascomycota</taxon>
        <taxon>Pezizomycotina</taxon>
        <taxon>Dothideomycetes</taxon>
        <taxon>Pleosporomycetidae</taxon>
        <taxon>Pleosporales</taxon>
        <taxon>Massarineae</taxon>
        <taxon>Trematosphaeriaceae</taxon>
        <taxon>Trematosphaeria</taxon>
    </lineage>
</organism>
<dbReference type="InterPro" id="IPR052337">
    <property type="entry name" value="SAT4-like"/>
</dbReference>
<dbReference type="AlphaFoldDB" id="A0A6A6ISV9"/>
<evidence type="ECO:0000256" key="7">
    <source>
        <dbReference type="SAM" id="Phobius"/>
    </source>
</evidence>
<dbReference type="PANTHER" id="PTHR33048">
    <property type="entry name" value="PTH11-LIKE INTEGRAL MEMBRANE PROTEIN (AFU_ORTHOLOGUE AFUA_5G11245)"/>
    <property type="match status" value="1"/>
</dbReference>
<evidence type="ECO:0000256" key="5">
    <source>
        <dbReference type="ARBA" id="ARBA00038359"/>
    </source>
</evidence>
<dbReference type="PANTHER" id="PTHR33048:SF47">
    <property type="entry name" value="INTEGRAL MEMBRANE PROTEIN-RELATED"/>
    <property type="match status" value="1"/>
</dbReference>
<keyword evidence="3 7" id="KW-1133">Transmembrane helix</keyword>
<dbReference type="Pfam" id="PF20684">
    <property type="entry name" value="Fung_rhodopsin"/>
    <property type="match status" value="1"/>
</dbReference>
<evidence type="ECO:0000313" key="9">
    <source>
        <dbReference type="EMBL" id="KAF2253198.1"/>
    </source>
</evidence>
<comment type="similarity">
    <text evidence="5">Belongs to the SAT4 family.</text>
</comment>
<feature type="transmembrane region" description="Helical" evidence="7">
    <location>
        <begin position="58"/>
        <end position="77"/>
    </location>
</feature>
<proteinExistence type="inferred from homology"/>
<evidence type="ECO:0000256" key="4">
    <source>
        <dbReference type="ARBA" id="ARBA00023136"/>
    </source>
</evidence>
<evidence type="ECO:0000256" key="6">
    <source>
        <dbReference type="SAM" id="MobiDB-lite"/>
    </source>
</evidence>
<feature type="transmembrane region" description="Helical" evidence="7">
    <location>
        <begin position="133"/>
        <end position="155"/>
    </location>
</feature>
<evidence type="ECO:0000259" key="8">
    <source>
        <dbReference type="Pfam" id="PF20684"/>
    </source>
</evidence>
<feature type="transmembrane region" description="Helical" evidence="7">
    <location>
        <begin position="211"/>
        <end position="229"/>
    </location>
</feature>
<feature type="region of interest" description="Disordered" evidence="6">
    <location>
        <begin position="311"/>
        <end position="333"/>
    </location>
</feature>
<dbReference type="RefSeq" id="XP_033688202.1">
    <property type="nucleotide sequence ID" value="XM_033820720.1"/>
</dbReference>
<dbReference type="GO" id="GO:0016020">
    <property type="term" value="C:membrane"/>
    <property type="evidence" value="ECO:0007669"/>
    <property type="project" value="UniProtKB-SubCell"/>
</dbReference>
<evidence type="ECO:0000256" key="1">
    <source>
        <dbReference type="ARBA" id="ARBA00004141"/>
    </source>
</evidence>
<keyword evidence="10" id="KW-1185">Reference proteome</keyword>
<reference evidence="9" key="1">
    <citation type="journal article" date="2020" name="Stud. Mycol.">
        <title>101 Dothideomycetes genomes: a test case for predicting lifestyles and emergence of pathogens.</title>
        <authorList>
            <person name="Haridas S."/>
            <person name="Albert R."/>
            <person name="Binder M."/>
            <person name="Bloem J."/>
            <person name="Labutti K."/>
            <person name="Salamov A."/>
            <person name="Andreopoulos B."/>
            <person name="Baker S."/>
            <person name="Barry K."/>
            <person name="Bills G."/>
            <person name="Bluhm B."/>
            <person name="Cannon C."/>
            <person name="Castanera R."/>
            <person name="Culley D."/>
            <person name="Daum C."/>
            <person name="Ezra D."/>
            <person name="Gonzalez J."/>
            <person name="Henrissat B."/>
            <person name="Kuo A."/>
            <person name="Liang C."/>
            <person name="Lipzen A."/>
            <person name="Lutzoni F."/>
            <person name="Magnuson J."/>
            <person name="Mondo S."/>
            <person name="Nolan M."/>
            <person name="Ohm R."/>
            <person name="Pangilinan J."/>
            <person name="Park H.-J."/>
            <person name="Ramirez L."/>
            <person name="Alfaro M."/>
            <person name="Sun H."/>
            <person name="Tritt A."/>
            <person name="Yoshinaga Y."/>
            <person name="Zwiers L.-H."/>
            <person name="Turgeon B."/>
            <person name="Goodwin S."/>
            <person name="Spatafora J."/>
            <person name="Crous P."/>
            <person name="Grigoriev I."/>
        </authorList>
    </citation>
    <scope>NUCLEOTIDE SEQUENCE</scope>
    <source>
        <strain evidence="9">CBS 122368</strain>
    </source>
</reference>
<feature type="transmembrane region" description="Helical" evidence="7">
    <location>
        <begin position="175"/>
        <end position="199"/>
    </location>
</feature>
<keyword evidence="4 7" id="KW-0472">Membrane</keyword>
<feature type="transmembrane region" description="Helical" evidence="7">
    <location>
        <begin position="249"/>
        <end position="271"/>
    </location>
</feature>
<dbReference type="InterPro" id="IPR049326">
    <property type="entry name" value="Rhodopsin_dom_fungi"/>
</dbReference>
<feature type="transmembrane region" description="Helical" evidence="7">
    <location>
        <begin position="104"/>
        <end position="121"/>
    </location>
</feature>
<name>A0A6A6ISV9_9PLEO</name>
<dbReference type="GeneID" id="54574050"/>
<evidence type="ECO:0000256" key="3">
    <source>
        <dbReference type="ARBA" id="ARBA00022989"/>
    </source>
</evidence>
<keyword evidence="2 7" id="KW-0812">Transmembrane</keyword>
<sequence>MPTLTSLAFIMNHISPLGRTTIIVSWIATALALLSLLAGTLGCWLFGERVRRSEWMNCTAFVIGVVLVAQNTYAIIIEGQADHQDDLSYNQVETLARSLLVSEALWTLANALIRVSSCWLFHKLFGVQRWRYVIVAALGICVLHGMASIAELLLICRPIHAQWTGDIKPACGNQGASFIAIETIGLALDLAILIIPAYAVWNLRMSRRKRFVIICALDVPALLLIITALRLKALSLATSADFVYSQSYLGLLSALGVMFAISLGAALKMGFWRELLRRMKTVLRRCFAIGDMNAIENGFVDKEVNSAAEGKETAEDMDIADEPGSGAGQVDTADGAETDLEGAHTEESMPWIVYAPWVSIARLSTF</sequence>
<dbReference type="EMBL" id="ML987191">
    <property type="protein sequence ID" value="KAF2253198.1"/>
    <property type="molecule type" value="Genomic_DNA"/>
</dbReference>
<evidence type="ECO:0000256" key="2">
    <source>
        <dbReference type="ARBA" id="ARBA00022692"/>
    </source>
</evidence>
<dbReference type="OrthoDB" id="5421689at2759"/>
<protein>
    <recommendedName>
        <fullName evidence="8">Rhodopsin domain-containing protein</fullName>
    </recommendedName>
</protein>
<accession>A0A6A6ISV9</accession>